<dbReference type="EMBL" id="JABXRP010000003">
    <property type="protein sequence ID" value="MBA8079497.1"/>
    <property type="molecule type" value="Genomic_DNA"/>
</dbReference>
<feature type="chain" id="PRO_5031411749" evidence="1">
    <location>
        <begin position="22"/>
        <end position="197"/>
    </location>
</feature>
<dbReference type="Proteomes" id="UP000533461">
    <property type="component" value="Unassembled WGS sequence"/>
</dbReference>
<accession>A0A7W3DIN1</accession>
<sequence length="197" mass="22607">MKQFSNVWCFLLSVCSFYVHANADLDVTNCSLKESISCDVFLKMERNVDDVSYKVELADAENGKNIFPYFDMNETTESVSLQKYGERYVFSKVYLDSTKAIEFISFKYDNKHLSPVNYYYIESSIDFNNNVKKWSGKECDTSAGKMPEKKDGLLLQVASELCVNQNKLSYGPNKYTGNDILFYLSQITDGVEKNSFL</sequence>
<organism evidence="2 3">
    <name type="scientific">Enterobacter asburiae</name>
    <dbReference type="NCBI Taxonomy" id="61645"/>
    <lineage>
        <taxon>Bacteria</taxon>
        <taxon>Pseudomonadati</taxon>
        <taxon>Pseudomonadota</taxon>
        <taxon>Gammaproteobacteria</taxon>
        <taxon>Enterobacterales</taxon>
        <taxon>Enterobacteriaceae</taxon>
        <taxon>Enterobacter</taxon>
        <taxon>Enterobacter cloacae complex</taxon>
    </lineage>
</organism>
<dbReference type="RefSeq" id="WP_182410885.1">
    <property type="nucleotide sequence ID" value="NZ_JABXRP010000003.1"/>
</dbReference>
<evidence type="ECO:0000256" key="1">
    <source>
        <dbReference type="SAM" id="SignalP"/>
    </source>
</evidence>
<name>A0A7W3DIN1_ENTAS</name>
<proteinExistence type="predicted"/>
<protein>
    <submittedName>
        <fullName evidence="2">Uncharacterized protein</fullName>
    </submittedName>
</protein>
<evidence type="ECO:0000313" key="3">
    <source>
        <dbReference type="Proteomes" id="UP000533461"/>
    </source>
</evidence>
<feature type="signal peptide" evidence="1">
    <location>
        <begin position="1"/>
        <end position="21"/>
    </location>
</feature>
<dbReference type="AlphaFoldDB" id="A0A7W3DIN1"/>
<reference evidence="2 3" key="1">
    <citation type="submission" date="2020-06" db="EMBL/GenBank/DDBJ databases">
        <title>REHAB project genomes.</title>
        <authorList>
            <person name="Shaw L.P."/>
        </authorList>
    </citation>
    <scope>NUCLEOTIDE SEQUENCE [LARGE SCALE GENOMIC DNA]</scope>
    <source>
        <strain evidence="2 3">RHBSTW-00074</strain>
    </source>
</reference>
<gene>
    <name evidence="2" type="ORF">HV056_23700</name>
</gene>
<evidence type="ECO:0000313" key="2">
    <source>
        <dbReference type="EMBL" id="MBA8079497.1"/>
    </source>
</evidence>
<comment type="caution">
    <text evidence="2">The sequence shown here is derived from an EMBL/GenBank/DDBJ whole genome shotgun (WGS) entry which is preliminary data.</text>
</comment>
<keyword evidence="1" id="KW-0732">Signal</keyword>